<dbReference type="PANTHER" id="PTHR28040">
    <property type="entry name" value="PYRIDOXAMINE 5'-PHOSPHATE OXIDASE YLR456W HOMOLOG-RELATED"/>
    <property type="match status" value="1"/>
</dbReference>
<dbReference type="EMBL" id="BRXW01000364">
    <property type="protein sequence ID" value="GMH48174.1"/>
    <property type="molecule type" value="Genomic_DNA"/>
</dbReference>
<organism evidence="3 4">
    <name type="scientific">Triparma laevis f. longispina</name>
    <dbReference type="NCBI Taxonomy" id="1714387"/>
    <lineage>
        <taxon>Eukaryota</taxon>
        <taxon>Sar</taxon>
        <taxon>Stramenopiles</taxon>
        <taxon>Ochrophyta</taxon>
        <taxon>Bolidophyceae</taxon>
        <taxon>Parmales</taxon>
        <taxon>Triparmaceae</taxon>
        <taxon>Triparma</taxon>
    </lineage>
</organism>
<evidence type="ECO:0000259" key="2">
    <source>
        <dbReference type="Pfam" id="PF01243"/>
    </source>
</evidence>
<comment type="caution">
    <text evidence="3">The sequence shown here is derived from an EMBL/GenBank/DDBJ whole genome shotgun (WGS) entry which is preliminary data.</text>
</comment>
<dbReference type="GO" id="GO:0005634">
    <property type="term" value="C:nucleus"/>
    <property type="evidence" value="ECO:0007669"/>
    <property type="project" value="TreeGrafter"/>
</dbReference>
<dbReference type="PANTHER" id="PTHR28040:SF1">
    <property type="entry name" value="PYRIDOXAMINE 5'-PHOSPHATE OXIDASE YLR456W HOMOLOG-RELATED"/>
    <property type="match status" value="1"/>
</dbReference>
<dbReference type="SUPFAM" id="SSF50475">
    <property type="entry name" value="FMN-binding split barrel"/>
    <property type="match status" value="1"/>
</dbReference>
<gene>
    <name evidence="3" type="ORF">TrLO_g864</name>
</gene>
<sequence>MSTKAYFAVAFGSVFATLLSVSLVNHLKSAKKIRYRAHSSSDHTLRPPFPPSLLKLLASSSLAYLSTTDGTSPHLSLMNFTFDPTRQIIIMTSRVDTLKAKLLMDNPNVALLIHDFPTQRRDSFSGEFSRTYSVTLYGIASFVSDPKTSETLREIHAKHNPQSSAFIRGENIAVLMIEVSEARICDNNDHVKKWKSGDINVDTIEGFKKI</sequence>
<dbReference type="InterPro" id="IPR012349">
    <property type="entry name" value="Split_barrel_FMN-bd"/>
</dbReference>
<keyword evidence="1" id="KW-1133">Transmembrane helix</keyword>
<evidence type="ECO:0000313" key="3">
    <source>
        <dbReference type="EMBL" id="GMH48174.1"/>
    </source>
</evidence>
<proteinExistence type="predicted"/>
<dbReference type="Gene3D" id="2.30.110.10">
    <property type="entry name" value="Electron Transport, Fmn-binding Protein, Chain A"/>
    <property type="match status" value="1"/>
</dbReference>
<dbReference type="AlphaFoldDB" id="A0A9W6ZCS1"/>
<protein>
    <recommendedName>
        <fullName evidence="2">Pyridoxamine 5'-phosphate oxidase N-terminal domain-containing protein</fullName>
    </recommendedName>
</protein>
<evidence type="ECO:0000313" key="4">
    <source>
        <dbReference type="Proteomes" id="UP001165122"/>
    </source>
</evidence>
<keyword evidence="1" id="KW-0472">Membrane</keyword>
<feature type="domain" description="Pyridoxamine 5'-phosphate oxidase N-terminal" evidence="2">
    <location>
        <begin position="53"/>
        <end position="160"/>
    </location>
</feature>
<dbReference type="OrthoDB" id="5300823at2759"/>
<name>A0A9W6ZCS1_9STRA</name>
<keyword evidence="4" id="KW-1185">Reference proteome</keyword>
<feature type="transmembrane region" description="Helical" evidence="1">
    <location>
        <begin position="6"/>
        <end position="27"/>
    </location>
</feature>
<dbReference type="Pfam" id="PF01243">
    <property type="entry name" value="PNPOx_N"/>
    <property type="match status" value="1"/>
</dbReference>
<dbReference type="InterPro" id="IPR011576">
    <property type="entry name" value="Pyridox_Oxase_N"/>
</dbReference>
<accession>A0A9W6ZCS1</accession>
<reference evidence="4" key="1">
    <citation type="journal article" date="2023" name="Commun. Biol.">
        <title>Genome analysis of Parmales, the sister group of diatoms, reveals the evolutionary specialization of diatoms from phago-mixotrophs to photoautotrophs.</title>
        <authorList>
            <person name="Ban H."/>
            <person name="Sato S."/>
            <person name="Yoshikawa S."/>
            <person name="Yamada K."/>
            <person name="Nakamura Y."/>
            <person name="Ichinomiya M."/>
            <person name="Sato N."/>
            <person name="Blanc-Mathieu R."/>
            <person name="Endo H."/>
            <person name="Kuwata A."/>
            <person name="Ogata H."/>
        </authorList>
    </citation>
    <scope>NUCLEOTIDE SEQUENCE [LARGE SCALE GENOMIC DNA]</scope>
    <source>
        <strain evidence="4">NIES 3700</strain>
    </source>
</reference>
<dbReference type="Proteomes" id="UP001165122">
    <property type="component" value="Unassembled WGS sequence"/>
</dbReference>
<dbReference type="GO" id="GO:0005737">
    <property type="term" value="C:cytoplasm"/>
    <property type="evidence" value="ECO:0007669"/>
    <property type="project" value="TreeGrafter"/>
</dbReference>
<keyword evidence="1" id="KW-0812">Transmembrane</keyword>
<evidence type="ECO:0000256" key="1">
    <source>
        <dbReference type="SAM" id="Phobius"/>
    </source>
</evidence>
<dbReference type="InterPro" id="IPR052841">
    <property type="entry name" value="PMP_oxidase-like"/>
</dbReference>